<evidence type="ECO:0000313" key="1">
    <source>
        <dbReference type="EMBL" id="KAK9167164.1"/>
    </source>
</evidence>
<reference evidence="1 2" key="1">
    <citation type="submission" date="2024-01" db="EMBL/GenBank/DDBJ databases">
        <title>Genome assemblies of Stephania.</title>
        <authorList>
            <person name="Yang L."/>
        </authorList>
    </citation>
    <scope>NUCLEOTIDE SEQUENCE [LARGE SCALE GENOMIC DNA]</scope>
    <source>
        <strain evidence="1">JXDWG</strain>
        <tissue evidence="1">Leaf</tissue>
    </source>
</reference>
<organism evidence="1 2">
    <name type="scientific">Stephania cephalantha</name>
    <dbReference type="NCBI Taxonomy" id="152367"/>
    <lineage>
        <taxon>Eukaryota</taxon>
        <taxon>Viridiplantae</taxon>
        <taxon>Streptophyta</taxon>
        <taxon>Embryophyta</taxon>
        <taxon>Tracheophyta</taxon>
        <taxon>Spermatophyta</taxon>
        <taxon>Magnoliopsida</taxon>
        <taxon>Ranunculales</taxon>
        <taxon>Menispermaceae</taxon>
        <taxon>Menispermoideae</taxon>
        <taxon>Cissampelideae</taxon>
        <taxon>Stephania</taxon>
    </lineage>
</organism>
<sequence length="55" mass="6036">MHISLVHRERKGVAGVGGLQGFMGSLERNFIKVQRYQSLDPQSSKGKAPQIGDII</sequence>
<accession>A0AAP0LDP9</accession>
<protein>
    <submittedName>
        <fullName evidence="1">Uncharacterized protein</fullName>
    </submittedName>
</protein>
<gene>
    <name evidence="1" type="ORF">Scep_002355</name>
</gene>
<dbReference type="Proteomes" id="UP001419268">
    <property type="component" value="Unassembled WGS sequence"/>
</dbReference>
<comment type="caution">
    <text evidence="1">The sequence shown here is derived from an EMBL/GenBank/DDBJ whole genome shotgun (WGS) entry which is preliminary data.</text>
</comment>
<keyword evidence="2" id="KW-1185">Reference proteome</keyword>
<evidence type="ECO:0000313" key="2">
    <source>
        <dbReference type="Proteomes" id="UP001419268"/>
    </source>
</evidence>
<dbReference type="EMBL" id="JBBNAG010000001">
    <property type="protein sequence ID" value="KAK9167164.1"/>
    <property type="molecule type" value="Genomic_DNA"/>
</dbReference>
<dbReference type="AlphaFoldDB" id="A0AAP0LDP9"/>
<proteinExistence type="predicted"/>
<name>A0AAP0LDP9_9MAGN</name>